<dbReference type="AlphaFoldDB" id="A0AB34FGJ8"/>
<organism evidence="2 3">
    <name type="scientific">Purpureocillium lavendulum</name>
    <dbReference type="NCBI Taxonomy" id="1247861"/>
    <lineage>
        <taxon>Eukaryota</taxon>
        <taxon>Fungi</taxon>
        <taxon>Dikarya</taxon>
        <taxon>Ascomycota</taxon>
        <taxon>Pezizomycotina</taxon>
        <taxon>Sordariomycetes</taxon>
        <taxon>Hypocreomycetidae</taxon>
        <taxon>Hypocreales</taxon>
        <taxon>Ophiocordycipitaceae</taxon>
        <taxon>Purpureocillium</taxon>
    </lineage>
</organism>
<reference evidence="2" key="1">
    <citation type="submission" date="2023-01" db="EMBL/GenBank/DDBJ databases">
        <title>The growth and conidiation of Purpureocillium lavendulum are regulated by nitrogen source and histone H3K14 acetylation.</title>
        <authorList>
            <person name="Tang P."/>
            <person name="Han J."/>
            <person name="Zhang C."/>
            <person name="Tang P."/>
            <person name="Qi F."/>
            <person name="Zhang K."/>
            <person name="Liang L."/>
        </authorList>
    </citation>
    <scope>NUCLEOTIDE SEQUENCE</scope>
    <source>
        <strain evidence="2">YMF1.00683</strain>
    </source>
</reference>
<evidence type="ECO:0000313" key="2">
    <source>
        <dbReference type="EMBL" id="KAJ6438583.1"/>
    </source>
</evidence>
<comment type="caution">
    <text evidence="2">The sequence shown here is derived from an EMBL/GenBank/DDBJ whole genome shotgun (WGS) entry which is preliminary data.</text>
</comment>
<dbReference type="EMBL" id="JAQHRD010000008">
    <property type="protein sequence ID" value="KAJ6438583.1"/>
    <property type="molecule type" value="Genomic_DNA"/>
</dbReference>
<dbReference type="Proteomes" id="UP001163105">
    <property type="component" value="Unassembled WGS sequence"/>
</dbReference>
<protein>
    <submittedName>
        <fullName evidence="2">Uncharacterized protein</fullName>
    </submittedName>
</protein>
<evidence type="ECO:0000313" key="3">
    <source>
        <dbReference type="Proteomes" id="UP001163105"/>
    </source>
</evidence>
<feature type="region of interest" description="Disordered" evidence="1">
    <location>
        <begin position="62"/>
        <end position="89"/>
    </location>
</feature>
<gene>
    <name evidence="2" type="ORF">O9K51_09176</name>
</gene>
<evidence type="ECO:0000256" key="1">
    <source>
        <dbReference type="SAM" id="MobiDB-lite"/>
    </source>
</evidence>
<proteinExistence type="predicted"/>
<name>A0AB34FGJ8_9HYPO</name>
<sequence>MLQEKAIRSHSLAPAPKCLWIDSVEEAEGVDWRGWAAMTSKKTMTEGSRRVKMWKREQQTEVGCCRSNPQNGAAQLRTKPTEAHVGLVR</sequence>
<keyword evidence="3" id="KW-1185">Reference proteome</keyword>
<accession>A0AB34FGJ8</accession>